<comment type="caution">
    <text evidence="1">The sequence shown here is derived from an EMBL/GenBank/DDBJ whole genome shotgun (WGS) entry which is preliminary data.</text>
</comment>
<evidence type="ECO:0000313" key="2">
    <source>
        <dbReference type="Proteomes" id="UP000280434"/>
    </source>
</evidence>
<keyword evidence="2" id="KW-1185">Reference proteome</keyword>
<dbReference type="AlphaFoldDB" id="A0A494XEE2"/>
<dbReference type="EMBL" id="RBZV01000007">
    <property type="protein sequence ID" value="RKP46514.1"/>
    <property type="molecule type" value="Genomic_DNA"/>
</dbReference>
<dbReference type="Proteomes" id="UP000280434">
    <property type="component" value="Unassembled WGS sequence"/>
</dbReference>
<evidence type="ECO:0008006" key="3">
    <source>
        <dbReference type="Google" id="ProtNLM"/>
    </source>
</evidence>
<protein>
    <recommendedName>
        <fullName evidence="3">SUEL-type lectin domain-containing protein</fullName>
    </recommendedName>
</protein>
<evidence type="ECO:0000313" key="1">
    <source>
        <dbReference type="EMBL" id="RKP46514.1"/>
    </source>
</evidence>
<accession>A0A494XEE2</accession>
<gene>
    <name evidence="1" type="ORF">D7S89_16910</name>
</gene>
<sequence length="104" mass="10995">MVQAVAPEADTQTINIVSGTYGENCGVPRGNATQSLARRCDGRRTCDYVLNDAFGDGDTAACRRGFLAEWRCGKTEFHTAALSAGAKPGDTLVLSCVRENGPGR</sequence>
<name>A0A494XEE2_9BURK</name>
<dbReference type="OrthoDB" id="9103058at2"/>
<reference evidence="1 2" key="1">
    <citation type="submission" date="2018-10" db="EMBL/GenBank/DDBJ databases">
        <title>Paraburkholderia sp. 7MK8-2, isolated from soil.</title>
        <authorList>
            <person name="Gao Z.-H."/>
            <person name="Qiu L.-H."/>
        </authorList>
    </citation>
    <scope>NUCLEOTIDE SEQUENCE [LARGE SCALE GENOMIC DNA]</scope>
    <source>
        <strain evidence="1 2">7MK8-2</strain>
    </source>
</reference>
<organism evidence="1 2">
    <name type="scientific">Trinickia fusca</name>
    <dbReference type="NCBI Taxonomy" id="2419777"/>
    <lineage>
        <taxon>Bacteria</taxon>
        <taxon>Pseudomonadati</taxon>
        <taxon>Pseudomonadota</taxon>
        <taxon>Betaproteobacteria</taxon>
        <taxon>Burkholderiales</taxon>
        <taxon>Burkholderiaceae</taxon>
        <taxon>Trinickia</taxon>
    </lineage>
</organism>
<proteinExistence type="predicted"/>